<evidence type="ECO:0000313" key="5">
    <source>
        <dbReference type="Proteomes" id="UP000325004"/>
    </source>
</evidence>
<dbReference type="PANTHER" id="PTHR46278:SF2">
    <property type="entry name" value="ASPARTATE-SEMIALDEHYDE DEHYDROGENASE"/>
    <property type="match status" value="1"/>
</dbReference>
<dbReference type="GO" id="GO:0004073">
    <property type="term" value="F:aspartate-semialdehyde dehydrogenase activity"/>
    <property type="evidence" value="ECO:0007669"/>
    <property type="project" value="UniProtKB-EC"/>
</dbReference>
<keyword evidence="4" id="KW-0560">Oxidoreductase</keyword>
<accession>A0A5C0UGC8</accession>
<keyword evidence="5" id="KW-1185">Reference proteome</keyword>
<dbReference type="Pfam" id="PF02774">
    <property type="entry name" value="Semialdhyde_dhC"/>
    <property type="match status" value="1"/>
</dbReference>
<dbReference type="Gene3D" id="3.30.360.10">
    <property type="entry name" value="Dihydrodipicolinate Reductase, domain 2"/>
    <property type="match status" value="1"/>
</dbReference>
<dbReference type="Gene3D" id="3.40.50.720">
    <property type="entry name" value="NAD(P)-binding Rossmann-like Domain"/>
    <property type="match status" value="1"/>
</dbReference>
<feature type="domain" description="Semialdehyde dehydrogenase NAD-binding" evidence="3">
    <location>
        <begin position="3"/>
        <end position="115"/>
    </location>
</feature>
<evidence type="ECO:0000313" key="4">
    <source>
        <dbReference type="EMBL" id="QEK38777.1"/>
    </source>
</evidence>
<dbReference type="NCBIfam" id="NF011456">
    <property type="entry name" value="PRK14874.1"/>
    <property type="match status" value="1"/>
</dbReference>
<dbReference type="InterPro" id="IPR000534">
    <property type="entry name" value="Semialdehyde_DH_NAD-bd"/>
</dbReference>
<dbReference type="OrthoDB" id="9805684at2"/>
<dbReference type="AlphaFoldDB" id="A0A5C0UGC8"/>
<dbReference type="RefSeq" id="WP_148971898.1">
    <property type="nucleotide sequence ID" value="NZ_CP043316.1"/>
</dbReference>
<dbReference type="PANTHER" id="PTHR46278">
    <property type="entry name" value="DEHYDROGENASE, PUTATIVE-RELATED"/>
    <property type="match status" value="1"/>
</dbReference>
<proteinExistence type="inferred from homology"/>
<comment type="similarity">
    <text evidence="1">Belongs to the aspartate-semialdehyde dehydrogenase family.</text>
</comment>
<dbReference type="GO" id="GO:0046983">
    <property type="term" value="F:protein dimerization activity"/>
    <property type="evidence" value="ECO:0007669"/>
    <property type="project" value="InterPro"/>
</dbReference>
<dbReference type="GO" id="GO:0008652">
    <property type="term" value="P:amino acid biosynthetic process"/>
    <property type="evidence" value="ECO:0007669"/>
    <property type="project" value="InterPro"/>
</dbReference>
<name>A0A5C0UGC8_9PROT</name>
<reference evidence="4 5" key="1">
    <citation type="submission" date="2019-08" db="EMBL/GenBank/DDBJ databases">
        <title>Highly reduced genomes of protist endosymbionts show evolutionary convergence.</title>
        <authorList>
            <person name="George E."/>
            <person name="Husnik F."/>
            <person name="Tashyreva D."/>
            <person name="Prokopchuk G."/>
            <person name="Horak A."/>
            <person name="Kwong W.K."/>
            <person name="Lukes J."/>
            <person name="Keeling P.J."/>
        </authorList>
    </citation>
    <scope>NUCLEOTIDE SEQUENCE [LARGE SCALE GENOMIC DNA]</scope>
    <source>
        <strain evidence="4">1604LC</strain>
    </source>
</reference>
<dbReference type="EC" id="1.2.1.11" evidence="4"/>
<feature type="active site" description="Acyl-thioester intermediate" evidence="2">
    <location>
        <position position="127"/>
    </location>
</feature>
<dbReference type="Pfam" id="PF01118">
    <property type="entry name" value="Semialdhyde_dh"/>
    <property type="match status" value="1"/>
</dbReference>
<evidence type="ECO:0000259" key="3">
    <source>
        <dbReference type="SMART" id="SM00859"/>
    </source>
</evidence>
<feature type="active site" description="Proton acceptor" evidence="2">
    <location>
        <position position="239"/>
    </location>
</feature>
<organism evidence="4 5">
    <name type="scientific">Candidatus Cytomitobacter primus</name>
    <dbReference type="NCBI Taxonomy" id="2066024"/>
    <lineage>
        <taxon>Bacteria</taxon>
        <taxon>Pseudomonadati</taxon>
        <taxon>Pseudomonadota</taxon>
        <taxon>Alphaproteobacteria</taxon>
        <taxon>Holosporales</taxon>
        <taxon>Holosporaceae</taxon>
        <taxon>Candidatus Cytomitobacter</taxon>
    </lineage>
</organism>
<dbReference type="EMBL" id="CP043316">
    <property type="protein sequence ID" value="QEK38777.1"/>
    <property type="molecule type" value="Genomic_DNA"/>
</dbReference>
<dbReference type="KEGG" id="cpri:FZC34_02590"/>
<protein>
    <submittedName>
        <fullName evidence="4">Aspartate-semialdehyde dehydrogenase</fullName>
        <ecNumber evidence="4">1.2.1.11</ecNumber>
    </submittedName>
</protein>
<evidence type="ECO:0000256" key="2">
    <source>
        <dbReference type="PIRSR" id="PIRSR000148-1"/>
    </source>
</evidence>
<dbReference type="GO" id="GO:0051287">
    <property type="term" value="F:NAD binding"/>
    <property type="evidence" value="ECO:0007669"/>
    <property type="project" value="InterPro"/>
</dbReference>
<dbReference type="SUPFAM" id="SSF51735">
    <property type="entry name" value="NAD(P)-binding Rossmann-fold domains"/>
    <property type="match status" value="1"/>
</dbReference>
<dbReference type="PIRSF" id="PIRSF000148">
    <property type="entry name" value="ASA_dh"/>
    <property type="match status" value="1"/>
</dbReference>
<dbReference type="SUPFAM" id="SSF55347">
    <property type="entry name" value="Glyceraldehyde-3-phosphate dehydrogenase-like, C-terminal domain"/>
    <property type="match status" value="1"/>
</dbReference>
<dbReference type="SMART" id="SM00859">
    <property type="entry name" value="Semialdhyde_dh"/>
    <property type="match status" value="1"/>
</dbReference>
<dbReference type="InterPro" id="IPR036291">
    <property type="entry name" value="NAD(P)-bd_dom_sf"/>
</dbReference>
<dbReference type="Proteomes" id="UP000325004">
    <property type="component" value="Chromosome"/>
</dbReference>
<gene>
    <name evidence="4" type="ORF">FZC34_02590</name>
</gene>
<dbReference type="InterPro" id="IPR012280">
    <property type="entry name" value="Semialdhyde_DH_dimer_dom"/>
</dbReference>
<sequence>MFNIAIIGATGLIGRSIIDVLHERAFPIKNLYLLSRVEQEISFKDEVLKCTKLEDFDFKSVDIIFNATDKDVLMKYIGEITESGAFLIDKSEALRMDKDIPLIVPEVNSDQLDSYITNNKIISSPNCVAIPMSIIIRTLSHKTAIEQIFMTTFQSVSGAGNNGTKALLDETKKSFMASSVNATNFEKSIAFDILPKIGSFNSDFTTSEELKIKQEMQKILNNKLNICVTCTRVPVLKGHGVDLHIPCKFKDRNDAIKALKSSDVIHVCDRDDAYITQKESIGEDKISISRVRYIDGILSMWIAYDNVRFGGSVNGVKIAEAITKSL</sequence>
<evidence type="ECO:0000256" key="1">
    <source>
        <dbReference type="ARBA" id="ARBA00010584"/>
    </source>
</evidence>